<reference evidence="2 3" key="1">
    <citation type="journal article" date="2014" name="Int. J. Syst. Evol. Microbiol.">
        <title>Complete genome sequence of Corynebacterium casei LMG S-19264T (=DSM 44701T), isolated from a smear-ripened cheese.</title>
        <authorList>
            <consortium name="US DOE Joint Genome Institute (JGI-PGF)"/>
            <person name="Walter F."/>
            <person name="Albersmeier A."/>
            <person name="Kalinowski J."/>
            <person name="Ruckert C."/>
        </authorList>
    </citation>
    <scope>NUCLEOTIDE SEQUENCE [LARGE SCALE GENOMIC DNA]</scope>
    <source>
        <strain evidence="2 3">JCM 4677</strain>
    </source>
</reference>
<organism evidence="2 3">
    <name type="scientific">Streptomyces aurantiacus</name>
    <dbReference type="NCBI Taxonomy" id="47760"/>
    <lineage>
        <taxon>Bacteria</taxon>
        <taxon>Bacillati</taxon>
        <taxon>Actinomycetota</taxon>
        <taxon>Actinomycetes</taxon>
        <taxon>Kitasatosporales</taxon>
        <taxon>Streptomycetaceae</taxon>
        <taxon>Streptomyces</taxon>
        <taxon>Streptomyces aurantiacus group</taxon>
    </lineage>
</organism>
<evidence type="ECO:0000259" key="1">
    <source>
        <dbReference type="Pfam" id="PF20256"/>
    </source>
</evidence>
<keyword evidence="3" id="KW-1185">Reference proteome</keyword>
<accession>A0A7G1NYR0</accession>
<sequence>MSPSDDADDSRSGVELLATVGVRTVEATASAAPGPEADQYEFHSFGAHFCEVRVNRYTGEPRVTRFTTVVDVGRVVDAQATRSQLVGGVITPPESGCTTCPSPSTSCCERVVAVSGQGGGRRKMAGPRGQSQARFLSVPRWPLGHRCRPSECRRCD</sequence>
<dbReference type="Pfam" id="PF20256">
    <property type="entry name" value="MoCoBD_2"/>
    <property type="match status" value="1"/>
</dbReference>
<dbReference type="EMBL" id="AP023440">
    <property type="protein sequence ID" value="BCL26774.1"/>
    <property type="molecule type" value="Genomic_DNA"/>
</dbReference>
<evidence type="ECO:0000313" key="3">
    <source>
        <dbReference type="Proteomes" id="UP000516444"/>
    </source>
</evidence>
<dbReference type="Gene3D" id="3.30.365.10">
    <property type="entry name" value="Aldehyde oxidase/xanthine dehydrogenase, molybdopterin binding domain"/>
    <property type="match status" value="1"/>
</dbReference>
<gene>
    <name evidence="2" type="ORF">GCM10017557_16330</name>
</gene>
<protein>
    <recommendedName>
        <fullName evidence="1">Aldehyde oxidase/xanthine dehydrogenase second molybdopterin binding domain-containing protein</fullName>
    </recommendedName>
</protein>
<dbReference type="InterPro" id="IPR037165">
    <property type="entry name" value="AldOxase/xan_DH_Mopterin-bd_sf"/>
</dbReference>
<dbReference type="Proteomes" id="UP000516444">
    <property type="component" value="Chromosome"/>
</dbReference>
<dbReference type="KEGG" id="sgm:GCM10017557_16330"/>
<dbReference type="GO" id="GO:0016491">
    <property type="term" value="F:oxidoreductase activity"/>
    <property type="evidence" value="ECO:0007669"/>
    <property type="project" value="InterPro"/>
</dbReference>
<feature type="domain" description="Aldehyde oxidase/xanthine dehydrogenase second molybdopterin binding" evidence="1">
    <location>
        <begin position="35"/>
        <end position="90"/>
    </location>
</feature>
<dbReference type="SUPFAM" id="SSF56003">
    <property type="entry name" value="Molybdenum cofactor-binding domain"/>
    <property type="match status" value="1"/>
</dbReference>
<proteinExistence type="predicted"/>
<dbReference type="InterPro" id="IPR046867">
    <property type="entry name" value="AldOxase/xan_DH_MoCoBD2"/>
</dbReference>
<name>A0A7G1NYR0_9ACTN</name>
<dbReference type="RefSeq" id="WP_213089203.1">
    <property type="nucleotide sequence ID" value="NZ_JBHMCV010000001.1"/>
</dbReference>
<evidence type="ECO:0000313" key="2">
    <source>
        <dbReference type="EMBL" id="BCL26774.1"/>
    </source>
</evidence>
<dbReference type="AlphaFoldDB" id="A0A7G1NYR0"/>